<dbReference type="Gene3D" id="2.170.150.40">
    <property type="entry name" value="Domain of unknown function (DUF427)"/>
    <property type="match status" value="1"/>
</dbReference>
<dbReference type="PANTHER" id="PTHR34310">
    <property type="entry name" value="DUF427 DOMAIN PROTEIN (AFU_ORTHOLOGUE AFUA_3G02220)"/>
    <property type="match status" value="1"/>
</dbReference>
<dbReference type="OrthoDB" id="285364at2"/>
<dbReference type="InParanoid" id="A0A3N1GAE2"/>
<evidence type="ECO:0000313" key="3">
    <source>
        <dbReference type="Proteomes" id="UP000276232"/>
    </source>
</evidence>
<reference evidence="2 3" key="1">
    <citation type="journal article" date="2015" name="Stand. Genomic Sci.">
        <title>Genomic Encyclopedia of Bacterial and Archaeal Type Strains, Phase III: the genomes of soil and plant-associated and newly described type strains.</title>
        <authorList>
            <person name="Whitman W.B."/>
            <person name="Woyke T."/>
            <person name="Klenk H.P."/>
            <person name="Zhou Y."/>
            <person name="Lilburn T.G."/>
            <person name="Beck B.J."/>
            <person name="De Vos P."/>
            <person name="Vandamme P."/>
            <person name="Eisen J.A."/>
            <person name="Garrity G."/>
            <person name="Hugenholtz P."/>
            <person name="Kyrpides N.C."/>
        </authorList>
    </citation>
    <scope>NUCLEOTIDE SEQUENCE [LARGE SCALE GENOMIC DNA]</scope>
    <source>
        <strain evidence="2 3">CECT 7306</strain>
    </source>
</reference>
<organism evidence="2 3">
    <name type="scientific">Pseudokineococcus lusitanus</name>
    <dbReference type="NCBI Taxonomy" id="763993"/>
    <lineage>
        <taxon>Bacteria</taxon>
        <taxon>Bacillati</taxon>
        <taxon>Actinomycetota</taxon>
        <taxon>Actinomycetes</taxon>
        <taxon>Kineosporiales</taxon>
        <taxon>Kineosporiaceae</taxon>
        <taxon>Pseudokineococcus</taxon>
    </lineage>
</organism>
<accession>A0A3N1GAE2</accession>
<keyword evidence="3" id="KW-1185">Reference proteome</keyword>
<evidence type="ECO:0000313" key="2">
    <source>
        <dbReference type="EMBL" id="ROP27205.1"/>
    </source>
</evidence>
<gene>
    <name evidence="2" type="ORF">EDC03_2729</name>
</gene>
<dbReference type="RefSeq" id="WP_123380799.1">
    <property type="nucleotide sequence ID" value="NZ_RJKN01000007.1"/>
</dbReference>
<dbReference type="InterPro" id="IPR038694">
    <property type="entry name" value="DUF427_sf"/>
</dbReference>
<name>A0A3N1GAE2_9ACTN</name>
<dbReference type="Proteomes" id="UP000276232">
    <property type="component" value="Unassembled WGS sequence"/>
</dbReference>
<dbReference type="AlphaFoldDB" id="A0A3N1GAE2"/>
<dbReference type="Pfam" id="PF04248">
    <property type="entry name" value="NTP_transf_9"/>
    <property type="match status" value="1"/>
</dbReference>
<sequence>MATRQQQVLADATGTLRFEPLGKRVRAALAGGVVVDTTGSVAVWEPRRFLCQYAVPEGDVRAELSPARDAGADVPGDGLLGPDVPFTAHTTPGTSLDLSAAGVVRPGAAFRPDDPDLAGLVLLDFDALGPWWHEDEENVGHPRDPFHRVDTLPSSRRVRVTLDGEVVAESTRPLAVFETQLPPRLYLPRADVVADLDPTGTRTACPYKGWASYWTVRTASGAVAEEAAWSYETPLHDVAAAAGYLCFDGSRVDVVVDAPA</sequence>
<feature type="domain" description="DUF427" evidence="1">
    <location>
        <begin position="158"/>
        <end position="248"/>
    </location>
</feature>
<proteinExistence type="predicted"/>
<dbReference type="InterPro" id="IPR007361">
    <property type="entry name" value="DUF427"/>
</dbReference>
<evidence type="ECO:0000259" key="1">
    <source>
        <dbReference type="Pfam" id="PF04248"/>
    </source>
</evidence>
<protein>
    <submittedName>
        <fullName evidence="2">Uncharacterized protein (DUF427 family)</fullName>
    </submittedName>
</protein>
<comment type="caution">
    <text evidence="2">The sequence shown here is derived from an EMBL/GenBank/DDBJ whole genome shotgun (WGS) entry which is preliminary data.</text>
</comment>
<dbReference type="PANTHER" id="PTHR34310:SF9">
    <property type="entry name" value="BLR5716 PROTEIN"/>
    <property type="match status" value="1"/>
</dbReference>
<dbReference type="EMBL" id="RJKN01000007">
    <property type="protein sequence ID" value="ROP27205.1"/>
    <property type="molecule type" value="Genomic_DNA"/>
</dbReference>